<evidence type="ECO:0000313" key="2">
    <source>
        <dbReference type="EMBL" id="GFH12973.1"/>
    </source>
</evidence>
<comment type="caution">
    <text evidence="2">The sequence shown here is derived from an EMBL/GenBank/DDBJ whole genome shotgun (WGS) entry which is preliminary data.</text>
</comment>
<proteinExistence type="predicted"/>
<feature type="region of interest" description="Disordered" evidence="1">
    <location>
        <begin position="58"/>
        <end position="80"/>
    </location>
</feature>
<organism evidence="2 3">
    <name type="scientific">Haematococcus lacustris</name>
    <name type="common">Green alga</name>
    <name type="synonym">Haematococcus pluvialis</name>
    <dbReference type="NCBI Taxonomy" id="44745"/>
    <lineage>
        <taxon>Eukaryota</taxon>
        <taxon>Viridiplantae</taxon>
        <taxon>Chlorophyta</taxon>
        <taxon>core chlorophytes</taxon>
        <taxon>Chlorophyceae</taxon>
        <taxon>CS clade</taxon>
        <taxon>Chlamydomonadales</taxon>
        <taxon>Haematococcaceae</taxon>
        <taxon>Haematococcus</taxon>
    </lineage>
</organism>
<name>A0A699YRZ6_HAELA</name>
<keyword evidence="3" id="KW-1185">Reference proteome</keyword>
<evidence type="ECO:0000313" key="3">
    <source>
        <dbReference type="Proteomes" id="UP000485058"/>
    </source>
</evidence>
<evidence type="ECO:0000256" key="1">
    <source>
        <dbReference type="SAM" id="MobiDB-lite"/>
    </source>
</evidence>
<reference evidence="2 3" key="1">
    <citation type="submission" date="2020-02" db="EMBL/GenBank/DDBJ databases">
        <title>Draft genome sequence of Haematococcus lacustris strain NIES-144.</title>
        <authorList>
            <person name="Morimoto D."/>
            <person name="Nakagawa S."/>
            <person name="Yoshida T."/>
            <person name="Sawayama S."/>
        </authorList>
    </citation>
    <scope>NUCLEOTIDE SEQUENCE [LARGE SCALE GENOMIC DNA]</scope>
    <source>
        <strain evidence="2 3">NIES-144</strain>
    </source>
</reference>
<dbReference type="EMBL" id="BLLF01000560">
    <property type="protein sequence ID" value="GFH12973.1"/>
    <property type="molecule type" value="Genomic_DNA"/>
</dbReference>
<dbReference type="AlphaFoldDB" id="A0A699YRZ6"/>
<sequence length="102" mass="11079">MPTSLQTSTAAHLSNFGKVWASRSSYHSLSSVSGCHKGCDNSGREQLDAQGWDVQQAGLREGAAGQGQQAPGTKLHDPASDVIQQRWRESGRSKKAVRVRFR</sequence>
<accession>A0A699YRZ6</accession>
<dbReference type="Proteomes" id="UP000485058">
    <property type="component" value="Unassembled WGS sequence"/>
</dbReference>
<gene>
    <name evidence="2" type="ORF">HaLaN_08765</name>
</gene>
<feature type="compositionally biased region" description="Low complexity" evidence="1">
    <location>
        <begin position="58"/>
        <end position="72"/>
    </location>
</feature>
<protein>
    <submittedName>
        <fullName evidence="2">Uncharacterized protein</fullName>
    </submittedName>
</protein>